<feature type="coiled-coil region" evidence="1">
    <location>
        <begin position="564"/>
        <end position="591"/>
    </location>
</feature>
<evidence type="ECO:0000313" key="4">
    <source>
        <dbReference type="EMBL" id="AXJ01870.1"/>
    </source>
</evidence>
<dbReference type="PANTHER" id="PTHR32114">
    <property type="entry name" value="ABC TRANSPORTER ABCH.3"/>
    <property type="match status" value="1"/>
</dbReference>
<dbReference type="Gene3D" id="3.40.50.300">
    <property type="entry name" value="P-loop containing nucleotide triphosphate hydrolases"/>
    <property type="match status" value="2"/>
</dbReference>
<evidence type="ECO:0000259" key="3">
    <source>
        <dbReference type="Pfam" id="PF13476"/>
    </source>
</evidence>
<dbReference type="InterPro" id="IPR038729">
    <property type="entry name" value="Rad50/SbcC_AAA"/>
</dbReference>
<feature type="coiled-coil region" evidence="1">
    <location>
        <begin position="779"/>
        <end position="851"/>
    </location>
</feature>
<keyword evidence="4" id="KW-0269">Exonuclease</keyword>
<dbReference type="SUPFAM" id="SSF52540">
    <property type="entry name" value="P-loop containing nucleoside triphosphate hydrolases"/>
    <property type="match status" value="1"/>
</dbReference>
<reference evidence="4 5" key="1">
    <citation type="submission" date="2018-03" db="EMBL/GenBank/DDBJ databases">
        <title>Phenotypic and genomic properties of Cyclonatronum proteinivorum gen. nov., sp. nov., a haloalkaliphilic bacteroidete from soda lakes possessing Na+-translocating rhodopsin.</title>
        <authorList>
            <person name="Toshchakov S.V."/>
            <person name="Korzhenkov A."/>
            <person name="Samarov N.I."/>
            <person name="Kublanov I.V."/>
            <person name="Muntyan M.S."/>
            <person name="Sorokin D.Y."/>
        </authorList>
    </citation>
    <scope>NUCLEOTIDE SEQUENCE [LARGE SCALE GENOMIC DNA]</scope>
    <source>
        <strain evidence="4 5">Omega</strain>
    </source>
</reference>
<dbReference type="AlphaFoldDB" id="A0A345UN18"/>
<sequence>MIPQKLTIQGLYSYQSKQTIDFTRLVESQLFGIFGTVGSGKSTILEAIAFAIYGQTERLNQQDSRNYNMMNLKSDRLLIDFECINGRSEHWRFVVEGKRNSKQFDKVNTFSRRAFRKDVDGKWEAVEEPNPDEIIGLSYDNFRRTIIIPQGKFQEFLQLGPTDRTRMLKEIFSLNRFEFSAQTAALISKEKGLAENLRGQLKPHESLDETAIAGQEALVTELQAAVRAAAEDLETLRKEQARMEAIAEKARERDALKVRLNELEAQRAETEARAEQLKSYERCVRVFELPVNTAEDLRQELKKKTEKLEGLQRDSQRLEGKLREVETELAEVRPEYEQRDARQQRADELGRILNIKEIETGLQQKSAALKKKQDEAVGLASKAEQEEQALTGVKAKLSALEENEPDRGRLADIKNWFDQRASLESALNNERKEAQKSQEQLRDKDASFQRGKDKVKAQLGLDLGEAGTPEAVLEQLRSHETALKAARTEAEHRRHELAVRVKLEDFAGELEDGKACPLCGALHHPAPLHGESADQLAKIEAELSAQDRRLAEIGKFVEGFLDLSGKLENSAANYQEKLRRVQAAEEKLRAHADIFVWPDFDSADRSTLDAAVKAADAHDREIKGLRKTRDAAEKKLREMQDQVKAVEEEVRTLQGRVTQDEADMRAAIKELKQLQWPDFGLVPSSEIEQERDKLTALIEKIAQRFTKLEENRQRFAKELDVLSGKLNEVETDLKAKTEDSERAEETLRKLVLEKGYPKLQAVQDILAQKLDTEKVREAIEAFRNTFSTVQSNLEKLETELKGQDFDAAAFDALKEHVRAKEEALNKQREDLGAAQRELERLRDNLIEKHNLEARLKISEERLGNLDTLRKLFSKSGFVEYISTVYLRQLCEAANRRFYKLTRQQLRLELAGDNKFEVRDFLNEGRLRSVKTLSGGQTFQASLCLALALAESVQSRNKSRQNFFFLDEGFGSLDRESLQTVFETLKSLRQESRVVGIISHVEELQQEIDVFLKITNDAEQGSSVKGSWEVT</sequence>
<feature type="coiled-coil region" evidence="1">
    <location>
        <begin position="615"/>
        <end position="753"/>
    </location>
</feature>
<evidence type="ECO:0000313" key="5">
    <source>
        <dbReference type="Proteomes" id="UP000254808"/>
    </source>
</evidence>
<dbReference type="PANTHER" id="PTHR32114:SF2">
    <property type="entry name" value="ABC TRANSPORTER ABCH.3"/>
    <property type="match status" value="1"/>
</dbReference>
<dbReference type="Proteomes" id="UP000254808">
    <property type="component" value="Chromosome"/>
</dbReference>
<gene>
    <name evidence="4" type="ORF">CYPRO_2628</name>
</gene>
<dbReference type="OrthoDB" id="9795626at2"/>
<feature type="domain" description="Rad50/SbcC-type AAA" evidence="3">
    <location>
        <begin position="5"/>
        <end position="308"/>
    </location>
</feature>
<dbReference type="KEGG" id="cprv:CYPRO_2628"/>
<dbReference type="GO" id="GO:0004527">
    <property type="term" value="F:exonuclease activity"/>
    <property type="evidence" value="ECO:0007669"/>
    <property type="project" value="UniProtKB-KW"/>
</dbReference>
<evidence type="ECO:0000256" key="2">
    <source>
        <dbReference type="SAM" id="MobiDB-lite"/>
    </source>
</evidence>
<feature type="coiled-coil region" evidence="1">
    <location>
        <begin position="219"/>
        <end position="328"/>
    </location>
</feature>
<dbReference type="Pfam" id="PF13476">
    <property type="entry name" value="AAA_23"/>
    <property type="match status" value="1"/>
</dbReference>
<keyword evidence="4" id="KW-0378">Hydrolase</keyword>
<dbReference type="RefSeq" id="WP_114985019.1">
    <property type="nucleotide sequence ID" value="NZ_CP027806.1"/>
</dbReference>
<keyword evidence="5" id="KW-1185">Reference proteome</keyword>
<feature type="compositionally biased region" description="Basic and acidic residues" evidence="2">
    <location>
        <begin position="429"/>
        <end position="451"/>
    </location>
</feature>
<protein>
    <submittedName>
        <fullName evidence="4">Exonuclease SbcC</fullName>
    </submittedName>
</protein>
<proteinExistence type="predicted"/>
<evidence type="ECO:0000256" key="1">
    <source>
        <dbReference type="SAM" id="Coils"/>
    </source>
</evidence>
<name>A0A345UN18_9BACT</name>
<organism evidence="4 5">
    <name type="scientific">Cyclonatronum proteinivorum</name>
    <dbReference type="NCBI Taxonomy" id="1457365"/>
    <lineage>
        <taxon>Bacteria</taxon>
        <taxon>Pseudomonadati</taxon>
        <taxon>Balneolota</taxon>
        <taxon>Balneolia</taxon>
        <taxon>Balneolales</taxon>
        <taxon>Cyclonatronaceae</taxon>
        <taxon>Cyclonatronum</taxon>
    </lineage>
</organism>
<dbReference type="GO" id="GO:0006302">
    <property type="term" value="P:double-strand break repair"/>
    <property type="evidence" value="ECO:0007669"/>
    <property type="project" value="InterPro"/>
</dbReference>
<accession>A0A345UN18</accession>
<dbReference type="EMBL" id="CP027806">
    <property type="protein sequence ID" value="AXJ01870.1"/>
    <property type="molecule type" value="Genomic_DNA"/>
</dbReference>
<dbReference type="GO" id="GO:0016887">
    <property type="term" value="F:ATP hydrolysis activity"/>
    <property type="evidence" value="ECO:0007669"/>
    <property type="project" value="InterPro"/>
</dbReference>
<feature type="region of interest" description="Disordered" evidence="2">
    <location>
        <begin position="428"/>
        <end position="451"/>
    </location>
</feature>
<keyword evidence="1" id="KW-0175">Coiled coil</keyword>
<dbReference type="Pfam" id="PF13558">
    <property type="entry name" value="SbcC_Walker_B"/>
    <property type="match status" value="1"/>
</dbReference>
<keyword evidence="4" id="KW-0540">Nuclease</keyword>
<dbReference type="InterPro" id="IPR027417">
    <property type="entry name" value="P-loop_NTPase"/>
</dbReference>